<gene>
    <name evidence="5" type="ORF">SAMN04488075_2401</name>
</gene>
<proteinExistence type="inferred from homology"/>
<dbReference type="OrthoDB" id="198783at2"/>
<dbReference type="Gene3D" id="3.40.50.720">
    <property type="entry name" value="NAD(P)-binding Rossmann-like Domain"/>
    <property type="match status" value="1"/>
</dbReference>
<evidence type="ECO:0000256" key="3">
    <source>
        <dbReference type="ARBA" id="ARBA00067437"/>
    </source>
</evidence>
<protein>
    <recommendedName>
        <fullName evidence="3">Uncharacterized oxidoreductase YghA</fullName>
    </recommendedName>
</protein>
<dbReference type="RefSeq" id="WP_090848327.1">
    <property type="nucleotide sequence ID" value="NZ_FNXG01000004.1"/>
</dbReference>
<evidence type="ECO:0000313" key="5">
    <source>
        <dbReference type="EMBL" id="SEI04165.1"/>
    </source>
</evidence>
<keyword evidence="6" id="KW-1185">Reference proteome</keyword>
<name>A0A1H6N166_9RHOB</name>
<dbReference type="InterPro" id="IPR036291">
    <property type="entry name" value="NAD(P)-bd_dom_sf"/>
</dbReference>
<dbReference type="EMBL" id="FNXG01000004">
    <property type="protein sequence ID" value="SEI04165.1"/>
    <property type="molecule type" value="Genomic_DNA"/>
</dbReference>
<accession>A0A1H6N166</accession>
<dbReference type="PANTHER" id="PTHR48107:SF16">
    <property type="entry name" value="NADPH-DEPENDENT ALDEHYDE REDUCTASE 1, CHLOROPLASTIC"/>
    <property type="match status" value="1"/>
</dbReference>
<reference evidence="6" key="1">
    <citation type="submission" date="2016-10" db="EMBL/GenBank/DDBJ databases">
        <authorList>
            <person name="Varghese N."/>
            <person name="Submissions S."/>
        </authorList>
    </citation>
    <scope>NUCLEOTIDE SEQUENCE [LARGE SCALE GENOMIC DNA]</scope>
    <source>
        <strain evidence="6">DSM 11593</strain>
    </source>
</reference>
<dbReference type="PRINTS" id="PR00081">
    <property type="entry name" value="GDHRDH"/>
</dbReference>
<organism evidence="5 6">
    <name type="scientific">Paracoccus alkenifer</name>
    <dbReference type="NCBI Taxonomy" id="65735"/>
    <lineage>
        <taxon>Bacteria</taxon>
        <taxon>Pseudomonadati</taxon>
        <taxon>Pseudomonadota</taxon>
        <taxon>Alphaproteobacteria</taxon>
        <taxon>Rhodobacterales</taxon>
        <taxon>Paracoccaceae</taxon>
        <taxon>Paracoccus</taxon>
    </lineage>
</organism>
<evidence type="ECO:0000256" key="1">
    <source>
        <dbReference type="ARBA" id="ARBA00006484"/>
    </source>
</evidence>
<dbReference type="Pfam" id="PF13561">
    <property type="entry name" value="adh_short_C2"/>
    <property type="match status" value="1"/>
</dbReference>
<dbReference type="AlphaFoldDB" id="A0A1H6N166"/>
<sequence>MSGKQKDKTEPVIPPHRSGAIEDPRLPLNPYSDDQQPWPGLVEKMQPPPDHGEQSYKGRDRLTGKRALITGGDSGIGRAAAIAFAREGCDVAICYHPDEQSDADRVIALIEAEGRTAVALPADIRDEHAARKVVDDARRQLGGIEVLVLNAGRQQAQDSIADITSEAFDATMKTNIYAPFWMAQQALPHLQKGASIIVTASVNSYAPSGDLLDYAMTKAADKAFAQALAKQLAPRGIRVNAVAPGPFWTALQVSGGQPRDALKDFGADTPLGRAGQPVELAPIYVLLASDEASYITGEVYAATGGSGTG</sequence>
<dbReference type="FunFam" id="3.40.50.720:FF:000097">
    <property type="entry name" value="SDR family oxidoreductase"/>
    <property type="match status" value="1"/>
</dbReference>
<comment type="similarity">
    <text evidence="1">Belongs to the short-chain dehydrogenases/reductases (SDR) family.</text>
</comment>
<feature type="compositionally biased region" description="Basic and acidic residues" evidence="4">
    <location>
        <begin position="50"/>
        <end position="61"/>
    </location>
</feature>
<dbReference type="SUPFAM" id="SSF51735">
    <property type="entry name" value="NAD(P)-binding Rossmann-fold domains"/>
    <property type="match status" value="1"/>
</dbReference>
<dbReference type="GO" id="GO:0016614">
    <property type="term" value="F:oxidoreductase activity, acting on CH-OH group of donors"/>
    <property type="evidence" value="ECO:0007669"/>
    <property type="project" value="UniProtKB-ARBA"/>
</dbReference>
<evidence type="ECO:0000256" key="4">
    <source>
        <dbReference type="SAM" id="MobiDB-lite"/>
    </source>
</evidence>
<dbReference type="InterPro" id="IPR002347">
    <property type="entry name" value="SDR_fam"/>
</dbReference>
<evidence type="ECO:0000256" key="2">
    <source>
        <dbReference type="ARBA" id="ARBA00023002"/>
    </source>
</evidence>
<dbReference type="PROSITE" id="PS00061">
    <property type="entry name" value="ADH_SHORT"/>
    <property type="match status" value="1"/>
</dbReference>
<feature type="compositionally biased region" description="Basic and acidic residues" evidence="4">
    <location>
        <begin position="1"/>
        <end position="10"/>
    </location>
</feature>
<dbReference type="InterPro" id="IPR020904">
    <property type="entry name" value="Sc_DH/Rdtase_CS"/>
</dbReference>
<dbReference type="STRING" id="65735.SAMN04488075_2401"/>
<dbReference type="PANTHER" id="PTHR48107">
    <property type="entry name" value="NADPH-DEPENDENT ALDEHYDE REDUCTASE-LIKE PROTEIN, CHLOROPLASTIC-RELATED"/>
    <property type="match status" value="1"/>
</dbReference>
<feature type="region of interest" description="Disordered" evidence="4">
    <location>
        <begin position="1"/>
        <end position="61"/>
    </location>
</feature>
<dbReference type="Proteomes" id="UP000199125">
    <property type="component" value="Unassembled WGS sequence"/>
</dbReference>
<evidence type="ECO:0000313" key="6">
    <source>
        <dbReference type="Proteomes" id="UP000199125"/>
    </source>
</evidence>
<keyword evidence="2" id="KW-0560">Oxidoreductase</keyword>